<protein>
    <submittedName>
        <fullName evidence="1">AAA family ATPase</fullName>
    </submittedName>
</protein>
<organism evidence="1 2">
    <name type="scientific">Campylobacter molothri</name>
    <dbReference type="NCBI Taxonomy" id="1032242"/>
    <lineage>
        <taxon>Bacteria</taxon>
        <taxon>Pseudomonadati</taxon>
        <taxon>Campylobacterota</taxon>
        <taxon>Epsilonproteobacteria</taxon>
        <taxon>Campylobacterales</taxon>
        <taxon>Campylobacteraceae</taxon>
        <taxon>Campylobacter</taxon>
    </lineage>
</organism>
<proteinExistence type="predicted"/>
<accession>A0ACC5VYN6</accession>
<sequence>MKDKKYSYNLPNISNEKQEFKTNVNSIIIVGANGSGKSRLGAWMEKMHENLYRIPAQRDITISKDGFRNNYRIARNNLFYGFYPSKDVFLNKYQGFENATTKLYSDYNKLLDFVLATEQEQLRKDHENRTTSENIIDKTKKIWKEIFSHREIELVEDEFLCIFPDIKNKYEARMMSDGERSVLYLIMYVLCIEEKIILIDEPELHLHPSLTNRLWSTLEKYREDCLFIYITHDLNFAANHADSDKFWIKSYDGKKWKFEKILKNENMPQELFLELLGARRNILFIEGDNDSLDFRIYSILYPQYQIMACGGCEKVIQYTKAFNKQNALHNFKAYGIIDRDFRTQNEIDNLEKDCIKVLKVAEVENLFLLECIIMAILEQSDIKDRLREIKDYIFEIKFKNCLEKQILENLKSEIKYKLNTINIDSKTPDKFQEKINSIEELINFEDMRQNIKNKFNSVYENKNYDELLKVFNQKGIYTEKGFLSKVGKTKEAYDRTVLKLLKENKKLQKKVLKYIAEI</sequence>
<comment type="caution">
    <text evidence="1">The sequence shown here is derived from an EMBL/GenBank/DDBJ whole genome shotgun (WGS) entry which is preliminary data.</text>
</comment>
<keyword evidence="2" id="KW-1185">Reference proteome</keyword>
<gene>
    <name evidence="1" type="ORF">H2252_00230</name>
</gene>
<dbReference type="Proteomes" id="UP001319828">
    <property type="component" value="Unassembled WGS sequence"/>
</dbReference>
<dbReference type="EMBL" id="JACHUQ010000001">
    <property type="protein sequence ID" value="MBZ7973812.1"/>
    <property type="molecule type" value="Genomic_DNA"/>
</dbReference>
<evidence type="ECO:0000313" key="2">
    <source>
        <dbReference type="Proteomes" id="UP001319828"/>
    </source>
</evidence>
<evidence type="ECO:0000313" key="1">
    <source>
        <dbReference type="EMBL" id="MBZ7973812.1"/>
    </source>
</evidence>
<reference evidence="1" key="1">
    <citation type="submission" date="2020-07" db="EMBL/GenBank/DDBJ databases">
        <title>Campylobacter molothri sp. nov. isolated from wild birds.</title>
        <authorList>
            <person name="Miller W.G."/>
            <person name="Chapman M.H."/>
            <person name="Yee E."/>
            <person name="Lopes B.S."/>
            <person name="Forbes K.J."/>
        </authorList>
    </citation>
    <scope>NUCLEOTIDE SEQUENCE</scope>
    <source>
        <strain evidence="1">RM9754</strain>
    </source>
</reference>
<name>A0ACC5VYN6_9BACT</name>